<evidence type="ECO:0000313" key="10">
    <source>
        <dbReference type="EMBL" id="RSL59610.1"/>
    </source>
</evidence>
<comment type="caution">
    <text evidence="10">The sequence shown here is derived from an EMBL/GenBank/DDBJ whole genome shotgun (WGS) entry which is preliminary data.</text>
</comment>
<dbReference type="PROSITE" id="PS50048">
    <property type="entry name" value="ZN2_CY6_FUNGAL_2"/>
    <property type="match status" value="1"/>
</dbReference>
<evidence type="ECO:0000256" key="1">
    <source>
        <dbReference type="ARBA" id="ARBA00004123"/>
    </source>
</evidence>
<evidence type="ECO:0000256" key="2">
    <source>
        <dbReference type="ARBA" id="ARBA00022723"/>
    </source>
</evidence>
<accession>A0A428Q2T7</accession>
<dbReference type="GO" id="GO:0006351">
    <property type="term" value="P:DNA-templated transcription"/>
    <property type="evidence" value="ECO:0007669"/>
    <property type="project" value="InterPro"/>
</dbReference>
<dbReference type="Pfam" id="PF04082">
    <property type="entry name" value="Fungal_trans"/>
    <property type="match status" value="1"/>
</dbReference>
<dbReference type="CDD" id="cd14723">
    <property type="entry name" value="ZIP_Ppr1"/>
    <property type="match status" value="1"/>
</dbReference>
<gene>
    <name evidence="10" type="ORF">CEP51_013896</name>
</gene>
<dbReference type="CDD" id="cd00067">
    <property type="entry name" value="GAL4"/>
    <property type="match status" value="1"/>
</dbReference>
<keyword evidence="3" id="KW-0862">Zinc</keyword>
<dbReference type="InterPro" id="IPR036864">
    <property type="entry name" value="Zn2-C6_fun-type_DNA-bd_sf"/>
</dbReference>
<dbReference type="Pfam" id="PF00172">
    <property type="entry name" value="Zn_clus"/>
    <property type="match status" value="1"/>
</dbReference>
<evidence type="ECO:0000256" key="3">
    <source>
        <dbReference type="ARBA" id="ARBA00022833"/>
    </source>
</evidence>
<dbReference type="AlphaFoldDB" id="A0A428Q2T7"/>
<evidence type="ECO:0000256" key="6">
    <source>
        <dbReference type="ARBA" id="ARBA00023163"/>
    </source>
</evidence>
<dbReference type="SUPFAM" id="SSF57701">
    <property type="entry name" value="Zn2/Cys6 DNA-binding domain"/>
    <property type="match status" value="1"/>
</dbReference>
<evidence type="ECO:0000313" key="11">
    <source>
        <dbReference type="Proteomes" id="UP000287972"/>
    </source>
</evidence>
<evidence type="ECO:0000256" key="8">
    <source>
        <dbReference type="SAM" id="MobiDB-lite"/>
    </source>
</evidence>
<dbReference type="SMART" id="SM00906">
    <property type="entry name" value="Fungal_trans"/>
    <property type="match status" value="1"/>
</dbReference>
<dbReference type="SMART" id="SM00066">
    <property type="entry name" value="GAL4"/>
    <property type="match status" value="1"/>
</dbReference>
<dbReference type="GO" id="GO:0000981">
    <property type="term" value="F:DNA-binding transcription factor activity, RNA polymerase II-specific"/>
    <property type="evidence" value="ECO:0007669"/>
    <property type="project" value="InterPro"/>
</dbReference>
<dbReference type="GO" id="GO:0005634">
    <property type="term" value="C:nucleus"/>
    <property type="evidence" value="ECO:0007669"/>
    <property type="project" value="UniProtKB-SubCell"/>
</dbReference>
<feature type="region of interest" description="Disordered" evidence="8">
    <location>
        <begin position="1"/>
        <end position="22"/>
    </location>
</feature>
<keyword evidence="4" id="KW-0805">Transcription regulation</keyword>
<dbReference type="Gene3D" id="4.10.240.10">
    <property type="entry name" value="Zn(2)-C6 fungal-type DNA-binding domain"/>
    <property type="match status" value="1"/>
</dbReference>
<keyword evidence="11" id="KW-1185">Reference proteome</keyword>
<dbReference type="EMBL" id="NKCL01000607">
    <property type="protein sequence ID" value="RSL59610.1"/>
    <property type="molecule type" value="Genomic_DNA"/>
</dbReference>
<dbReference type="InterPro" id="IPR051615">
    <property type="entry name" value="Transcr_Regulatory_Elem"/>
</dbReference>
<dbReference type="GO" id="GO:0003677">
    <property type="term" value="F:DNA binding"/>
    <property type="evidence" value="ECO:0007669"/>
    <property type="project" value="UniProtKB-KW"/>
</dbReference>
<evidence type="ECO:0000256" key="4">
    <source>
        <dbReference type="ARBA" id="ARBA00023015"/>
    </source>
</evidence>
<evidence type="ECO:0000256" key="5">
    <source>
        <dbReference type="ARBA" id="ARBA00023125"/>
    </source>
</evidence>
<keyword evidence="6" id="KW-0804">Transcription</keyword>
<keyword evidence="5" id="KW-0238">DNA-binding</keyword>
<feature type="domain" description="Zn(2)-C6 fungal-type" evidence="9">
    <location>
        <begin position="26"/>
        <end position="56"/>
    </location>
</feature>
<reference evidence="10 11" key="1">
    <citation type="submission" date="2017-06" db="EMBL/GenBank/DDBJ databases">
        <title>Comparative genomic analysis of Ambrosia Fusariam Clade fungi.</title>
        <authorList>
            <person name="Stajich J.E."/>
            <person name="Carrillo J."/>
            <person name="Kijimoto T."/>
            <person name="Eskalen A."/>
            <person name="O'Donnell K."/>
            <person name="Kasson M."/>
        </authorList>
    </citation>
    <scope>NUCLEOTIDE SEQUENCE [LARGE SCALE GENOMIC DNA]</scope>
    <source>
        <strain evidence="10 11">NRRL62606</strain>
    </source>
</reference>
<dbReference type="PROSITE" id="PS00463">
    <property type="entry name" value="ZN2_CY6_FUNGAL_1"/>
    <property type="match status" value="1"/>
</dbReference>
<keyword evidence="2" id="KW-0479">Metal-binding</keyword>
<evidence type="ECO:0000256" key="7">
    <source>
        <dbReference type="ARBA" id="ARBA00023242"/>
    </source>
</evidence>
<comment type="subcellular location">
    <subcellularLocation>
        <location evidence="1">Nucleus</location>
    </subcellularLocation>
</comment>
<name>A0A428Q2T7_9HYPO</name>
<dbReference type="PANTHER" id="PTHR31313:SF83">
    <property type="entry name" value="ZN(II)2CYS6 TRANSCRIPTION FACTOR (EUROFUNG)"/>
    <property type="match status" value="1"/>
</dbReference>
<protein>
    <recommendedName>
        <fullName evidence="9">Zn(2)-C6 fungal-type domain-containing protein</fullName>
    </recommendedName>
</protein>
<evidence type="ECO:0000259" key="9">
    <source>
        <dbReference type="PROSITE" id="PS50048"/>
    </source>
</evidence>
<dbReference type="Proteomes" id="UP000287972">
    <property type="component" value="Unassembled WGS sequence"/>
</dbReference>
<keyword evidence="7" id="KW-0539">Nucleus</keyword>
<dbReference type="CDD" id="cd12148">
    <property type="entry name" value="fungal_TF_MHR"/>
    <property type="match status" value="1"/>
</dbReference>
<dbReference type="InterPro" id="IPR007219">
    <property type="entry name" value="XnlR_reg_dom"/>
</dbReference>
<dbReference type="PANTHER" id="PTHR31313">
    <property type="entry name" value="TY1 ENHANCER ACTIVATOR"/>
    <property type="match status" value="1"/>
</dbReference>
<dbReference type="InterPro" id="IPR001138">
    <property type="entry name" value="Zn2Cys6_DnaBD"/>
</dbReference>
<sequence>MPQKPQKAKEAGKQVPRRGRKNVSRACLQCRRRRVKCDARAPSCSRCSERAIECAYSTEEDKRRPAPKSYVDLLRSRIDHLERLLQAHSIDPDGMPNAHAVSPSGLPPSAISPQVRPASSSAYLVSNDGVSDDLTLRGELSKDESMNFDQDGEARYFGPTSGRLEFKSLHPKRAEYSAVTANFNRLCQDLLDQDPVSPELEDHLLDLFFTWEQPFNQAVDERMFRESRHTDGKWYSPLLLNCMLCIGSRHSDRAEVRADPQDPNTAGRLFLEKAQVLLYFDLKSPSLTTIQAAMILTTAYCSFGEDAASWLHYGIAMRLALDMGINLDFGVYQQLNAGSPLSMEEVSIRRQIHWTIYCMDKLSAMYTGRTCTYLDFQAAVGLPRVKPPLTGDQLTPDRHPQRSQVLYSQVTLCRIMETILNSLYAPKTALSREQRGLFWSSCVLKLKNWRYDLPDEMLLERYTPSLPPALFTIHMIYHTAHIQLTKPFLAKPNTDNDGASRSEEPTITKARQMSYLAALGVCQVATKYRSTFGSFRRSAITATHCTLSAALIFLNALSSRWEDVDPSSNQKYIDLCLFVLDELGTAWNPAKRMRQSLHALYQHVQEQRMEGMASEKDAAGSQSHAVAGQTLSELAHAEVDLAADVPGNEGQYGLYSVDSYLVSILITTSSSTLLFYTLNNRMLSSAGNILLTACTGRPIG</sequence>
<proteinExistence type="predicted"/>
<organism evidence="10 11">
    <name type="scientific">Fusarium floridanum</name>
    <dbReference type="NCBI Taxonomy" id="1325733"/>
    <lineage>
        <taxon>Eukaryota</taxon>
        <taxon>Fungi</taxon>
        <taxon>Dikarya</taxon>
        <taxon>Ascomycota</taxon>
        <taxon>Pezizomycotina</taxon>
        <taxon>Sordariomycetes</taxon>
        <taxon>Hypocreomycetidae</taxon>
        <taxon>Hypocreales</taxon>
        <taxon>Nectriaceae</taxon>
        <taxon>Fusarium</taxon>
        <taxon>Fusarium solani species complex</taxon>
    </lineage>
</organism>
<dbReference type="GO" id="GO:0008270">
    <property type="term" value="F:zinc ion binding"/>
    <property type="evidence" value="ECO:0007669"/>
    <property type="project" value="InterPro"/>
</dbReference>